<name>A0A8J2L7Y1_9HEXA</name>
<feature type="compositionally biased region" description="Basic and acidic residues" evidence="1">
    <location>
        <begin position="261"/>
        <end position="285"/>
    </location>
</feature>
<proteinExistence type="predicted"/>
<dbReference type="Proteomes" id="UP000708208">
    <property type="component" value="Unassembled WGS sequence"/>
</dbReference>
<dbReference type="EMBL" id="CAJVCH010392280">
    <property type="protein sequence ID" value="CAG7817368.1"/>
    <property type="molecule type" value="Genomic_DNA"/>
</dbReference>
<sequence length="350" mass="40519">MHAMHNESMLQQQLPTCSLSIYRHIFNSESDLRFGNPVNDSFGVCDDLYAAISREHNEAKKANLRMQHSNHLVIAENARQCHKVDVNDAENEIFSITTDMEKPTNNRALPIPPEKAQDLRSLMSKIPDKNRSFVHNNITSVVHTKESAIESLDVFIIVPIHKLRHDSQAFISPSESGEHQIISEEPSPPRHPNLERLEQHIVPEGRKDEEHPIFREETSPPRHPNLERLEQHIVPEGTKDAKYPLSRDEKSPPRHPNLARLEQHIVPEGRMDEELPLSREEKSSPRRRYLERLEQHIVPEGRKDEQHPIFRKVMSPPRHPNLERLEQHIVSDGRVECIQSLVRKSLHLAI</sequence>
<evidence type="ECO:0000313" key="2">
    <source>
        <dbReference type="EMBL" id="CAG7817368.1"/>
    </source>
</evidence>
<feature type="region of interest" description="Disordered" evidence="1">
    <location>
        <begin position="173"/>
        <end position="285"/>
    </location>
</feature>
<organism evidence="2 3">
    <name type="scientific">Allacma fusca</name>
    <dbReference type="NCBI Taxonomy" id="39272"/>
    <lineage>
        <taxon>Eukaryota</taxon>
        <taxon>Metazoa</taxon>
        <taxon>Ecdysozoa</taxon>
        <taxon>Arthropoda</taxon>
        <taxon>Hexapoda</taxon>
        <taxon>Collembola</taxon>
        <taxon>Symphypleona</taxon>
        <taxon>Sminthuridae</taxon>
        <taxon>Allacma</taxon>
    </lineage>
</organism>
<reference evidence="2" key="1">
    <citation type="submission" date="2021-06" db="EMBL/GenBank/DDBJ databases">
        <authorList>
            <person name="Hodson N. C."/>
            <person name="Mongue J. A."/>
            <person name="Jaron S. K."/>
        </authorList>
    </citation>
    <scope>NUCLEOTIDE SEQUENCE</scope>
</reference>
<protein>
    <submittedName>
        <fullName evidence="2">Uncharacterized protein</fullName>
    </submittedName>
</protein>
<evidence type="ECO:0000256" key="1">
    <source>
        <dbReference type="SAM" id="MobiDB-lite"/>
    </source>
</evidence>
<gene>
    <name evidence="2" type="ORF">AFUS01_LOCUS27940</name>
</gene>
<dbReference type="AlphaFoldDB" id="A0A8J2L7Y1"/>
<feature type="compositionally biased region" description="Basic and acidic residues" evidence="1">
    <location>
        <begin position="192"/>
        <end position="252"/>
    </location>
</feature>
<evidence type="ECO:0000313" key="3">
    <source>
        <dbReference type="Proteomes" id="UP000708208"/>
    </source>
</evidence>
<comment type="caution">
    <text evidence="2">The sequence shown here is derived from an EMBL/GenBank/DDBJ whole genome shotgun (WGS) entry which is preliminary data.</text>
</comment>
<dbReference type="OrthoDB" id="6771654at2759"/>
<keyword evidence="3" id="KW-1185">Reference proteome</keyword>
<accession>A0A8J2L7Y1</accession>